<keyword evidence="4" id="KW-1185">Reference proteome</keyword>
<dbReference type="EMBL" id="CAJFDH010000004">
    <property type="protein sequence ID" value="CAD5218271.1"/>
    <property type="molecule type" value="Genomic_DNA"/>
</dbReference>
<dbReference type="Proteomes" id="UP000614601">
    <property type="component" value="Unassembled WGS sequence"/>
</dbReference>
<dbReference type="Proteomes" id="UP000783686">
    <property type="component" value="Unassembled WGS sequence"/>
</dbReference>
<comment type="caution">
    <text evidence="3">The sequence shown here is derived from an EMBL/GenBank/DDBJ whole genome shotgun (WGS) entry which is preliminary data.</text>
</comment>
<sequence>MHMRRRSSVTPTGQVRSSSGSRKQSLVEAAEAHFDKNTVIMIVNVVILLILIAILYLIATSTMNVAVNHPYTGHEHYYKHDKEGHVEN</sequence>
<evidence type="ECO:0000256" key="2">
    <source>
        <dbReference type="SAM" id="Phobius"/>
    </source>
</evidence>
<dbReference type="AlphaFoldDB" id="A0A811KTS8"/>
<evidence type="ECO:0000313" key="4">
    <source>
        <dbReference type="Proteomes" id="UP000614601"/>
    </source>
</evidence>
<gene>
    <name evidence="3" type="ORF">BOKJ2_LOCUS7481</name>
</gene>
<keyword evidence="2" id="KW-1133">Transmembrane helix</keyword>
<evidence type="ECO:0000313" key="3">
    <source>
        <dbReference type="EMBL" id="CAD5218271.1"/>
    </source>
</evidence>
<reference evidence="3" key="1">
    <citation type="submission" date="2020-09" db="EMBL/GenBank/DDBJ databases">
        <authorList>
            <person name="Kikuchi T."/>
        </authorList>
    </citation>
    <scope>NUCLEOTIDE SEQUENCE</scope>
    <source>
        <strain evidence="3">SH1</strain>
    </source>
</reference>
<dbReference type="EMBL" id="CAJFCW020000004">
    <property type="protein sequence ID" value="CAG9109809.1"/>
    <property type="molecule type" value="Genomic_DNA"/>
</dbReference>
<protein>
    <submittedName>
        <fullName evidence="3">Uncharacterized protein</fullName>
    </submittedName>
</protein>
<feature type="transmembrane region" description="Helical" evidence="2">
    <location>
        <begin position="39"/>
        <end position="59"/>
    </location>
</feature>
<name>A0A811KTS8_9BILA</name>
<feature type="compositionally biased region" description="Polar residues" evidence="1">
    <location>
        <begin position="8"/>
        <end position="24"/>
    </location>
</feature>
<organism evidence="3 4">
    <name type="scientific">Bursaphelenchus okinawaensis</name>
    <dbReference type="NCBI Taxonomy" id="465554"/>
    <lineage>
        <taxon>Eukaryota</taxon>
        <taxon>Metazoa</taxon>
        <taxon>Ecdysozoa</taxon>
        <taxon>Nematoda</taxon>
        <taxon>Chromadorea</taxon>
        <taxon>Rhabditida</taxon>
        <taxon>Tylenchina</taxon>
        <taxon>Tylenchomorpha</taxon>
        <taxon>Aphelenchoidea</taxon>
        <taxon>Aphelenchoididae</taxon>
        <taxon>Bursaphelenchus</taxon>
    </lineage>
</organism>
<proteinExistence type="predicted"/>
<keyword evidence="2" id="KW-0812">Transmembrane</keyword>
<dbReference type="OrthoDB" id="5794481at2759"/>
<evidence type="ECO:0000256" key="1">
    <source>
        <dbReference type="SAM" id="MobiDB-lite"/>
    </source>
</evidence>
<keyword evidence="2" id="KW-0472">Membrane</keyword>
<accession>A0A811KTS8</accession>
<feature type="region of interest" description="Disordered" evidence="1">
    <location>
        <begin position="1"/>
        <end position="27"/>
    </location>
</feature>